<evidence type="ECO:0000256" key="1">
    <source>
        <dbReference type="SAM" id="MobiDB-lite"/>
    </source>
</evidence>
<feature type="region of interest" description="Disordered" evidence="1">
    <location>
        <begin position="189"/>
        <end position="296"/>
    </location>
</feature>
<dbReference type="InParanoid" id="D5GCC5"/>
<feature type="compositionally biased region" description="Low complexity" evidence="1">
    <location>
        <begin position="264"/>
        <end position="276"/>
    </location>
</feature>
<dbReference type="PANTHER" id="PTHR36182">
    <property type="entry name" value="PROTEIN, PUTATIVE (AFU_ORTHOLOGUE AFUA_6G10930)-RELATED"/>
    <property type="match status" value="1"/>
</dbReference>
<dbReference type="Proteomes" id="UP000006911">
    <property type="component" value="Unassembled WGS sequence"/>
</dbReference>
<evidence type="ECO:0000256" key="2">
    <source>
        <dbReference type="SAM" id="SignalP"/>
    </source>
</evidence>
<organism evidence="3 4">
    <name type="scientific">Tuber melanosporum (strain Mel28)</name>
    <name type="common">Perigord black truffle</name>
    <dbReference type="NCBI Taxonomy" id="656061"/>
    <lineage>
        <taxon>Eukaryota</taxon>
        <taxon>Fungi</taxon>
        <taxon>Dikarya</taxon>
        <taxon>Ascomycota</taxon>
        <taxon>Pezizomycotina</taxon>
        <taxon>Pezizomycetes</taxon>
        <taxon>Pezizales</taxon>
        <taxon>Tuberaceae</taxon>
        <taxon>Tuber</taxon>
    </lineage>
</organism>
<protein>
    <submittedName>
        <fullName evidence="3">(Perigord truffle) hypothetical protein</fullName>
    </submittedName>
</protein>
<feature type="chain" id="PRO_5003072041" evidence="2">
    <location>
        <begin position="23"/>
        <end position="358"/>
    </location>
</feature>
<feature type="compositionally biased region" description="Polar residues" evidence="1">
    <location>
        <begin position="228"/>
        <end position="261"/>
    </location>
</feature>
<feature type="compositionally biased region" description="Low complexity" evidence="1">
    <location>
        <begin position="286"/>
        <end position="296"/>
    </location>
</feature>
<feature type="signal peptide" evidence="2">
    <location>
        <begin position="1"/>
        <end position="22"/>
    </location>
</feature>
<dbReference type="AlphaFoldDB" id="D5GCC5"/>
<keyword evidence="2" id="KW-0732">Signal</keyword>
<name>D5GCC5_TUBMM</name>
<dbReference type="GeneID" id="9184845"/>
<dbReference type="PANTHER" id="PTHR36182:SF2">
    <property type="entry name" value="LYTIC POLYSACCHARIDE MONOOXYGENASE"/>
    <property type="match status" value="1"/>
</dbReference>
<accession>D5GCC5</accession>
<proteinExistence type="predicted"/>
<dbReference type="STRING" id="656061.D5GCC5"/>
<dbReference type="eggNOG" id="ENOG502S5ST">
    <property type="taxonomic scope" value="Eukaryota"/>
</dbReference>
<evidence type="ECO:0000313" key="4">
    <source>
        <dbReference type="Proteomes" id="UP000006911"/>
    </source>
</evidence>
<dbReference type="KEGG" id="tml:GSTUM_00005818001"/>
<reference evidence="3 4" key="1">
    <citation type="journal article" date="2010" name="Nature">
        <title>Perigord black truffle genome uncovers evolutionary origins and mechanisms of symbiosis.</title>
        <authorList>
            <person name="Martin F."/>
            <person name="Kohler A."/>
            <person name="Murat C."/>
            <person name="Balestrini R."/>
            <person name="Coutinho P.M."/>
            <person name="Jaillon O."/>
            <person name="Montanini B."/>
            <person name="Morin E."/>
            <person name="Noel B."/>
            <person name="Percudani R."/>
            <person name="Porcel B."/>
            <person name="Rubini A."/>
            <person name="Amicucci A."/>
            <person name="Amselem J."/>
            <person name="Anthouard V."/>
            <person name="Arcioni S."/>
            <person name="Artiguenave F."/>
            <person name="Aury J.M."/>
            <person name="Ballario P."/>
            <person name="Bolchi A."/>
            <person name="Brenna A."/>
            <person name="Brun A."/>
            <person name="Buee M."/>
            <person name="Cantarel B."/>
            <person name="Chevalier G."/>
            <person name="Couloux A."/>
            <person name="Da Silva C."/>
            <person name="Denoeud F."/>
            <person name="Duplessis S."/>
            <person name="Ghignone S."/>
            <person name="Hilselberger B."/>
            <person name="Iotti M."/>
            <person name="Marcais B."/>
            <person name="Mello A."/>
            <person name="Miranda M."/>
            <person name="Pacioni G."/>
            <person name="Quesneville H."/>
            <person name="Riccioni C."/>
            <person name="Ruotolo R."/>
            <person name="Splivallo R."/>
            <person name="Stocchi V."/>
            <person name="Tisserant E."/>
            <person name="Viscomi A.R."/>
            <person name="Zambonelli A."/>
            <person name="Zampieri E."/>
            <person name="Henrissat B."/>
            <person name="Lebrun M.H."/>
            <person name="Paolocci F."/>
            <person name="Bonfante P."/>
            <person name="Ottonello S."/>
            <person name="Wincker P."/>
        </authorList>
    </citation>
    <scope>NUCLEOTIDE SEQUENCE [LARGE SCALE GENOMIC DNA]</scope>
    <source>
        <strain evidence="3 4">Mel28</strain>
    </source>
</reference>
<keyword evidence="4" id="KW-1185">Reference proteome</keyword>
<dbReference type="RefSeq" id="XP_002837977.1">
    <property type="nucleotide sequence ID" value="XM_002837931.1"/>
</dbReference>
<gene>
    <name evidence="3" type="ORF">GSTUM_00005818001</name>
</gene>
<dbReference type="OMA" id="NEVVCIG"/>
<dbReference type="Gene3D" id="2.70.50.70">
    <property type="match status" value="1"/>
</dbReference>
<dbReference type="EMBL" id="FN430109">
    <property type="protein sequence ID" value="CAZ82168.1"/>
    <property type="molecule type" value="Genomic_DNA"/>
</dbReference>
<sequence length="358" mass="36217">MKTSFSALAALAAALLLSSANAHVNLKSPVPFRTSTQAPQNAIQQDFDMKAPLDKSGSNFPCKGYHKDAKGTQPLVDWPAGSTQTMSFDGSATHGGGSCQVSFSEDGGNTWKVGKSFVGGCPLKDISFTVPKETKNGPVFVAWTWFNNVGNREMYMNCAAITNTGGGQGLSAYPDMFKANIGNDCTTETGDLAFPDPGKNVEGSGGVPPVGGGCGATGSQPPAGGSHPNPTLSSAPPQLTPTSGSQVTSPAPSGTTKTSVPAGTPSSVPSGTVAPVPSSPAPAPSTAPSQYPQPSTGGACVEGAITCNADGTWSQCGSGVNQNMGKTAPGTACANGGTKPIKTKRFIRFSKEHMARNA</sequence>
<feature type="compositionally biased region" description="Gly residues" evidence="1">
    <location>
        <begin position="203"/>
        <end position="216"/>
    </location>
</feature>
<dbReference type="HOGENOM" id="CLU_032571_0_0_1"/>
<evidence type="ECO:0000313" key="3">
    <source>
        <dbReference type="EMBL" id="CAZ82168.1"/>
    </source>
</evidence>